<comment type="caution">
    <text evidence="2">The sequence shown here is derived from an EMBL/GenBank/DDBJ whole genome shotgun (WGS) entry which is preliminary data.</text>
</comment>
<keyword evidence="1" id="KW-0812">Transmembrane</keyword>
<dbReference type="Proteomes" id="UP000683925">
    <property type="component" value="Unassembled WGS sequence"/>
</dbReference>
<evidence type="ECO:0000256" key="1">
    <source>
        <dbReference type="SAM" id="Phobius"/>
    </source>
</evidence>
<evidence type="ECO:0008006" key="4">
    <source>
        <dbReference type="Google" id="ProtNLM"/>
    </source>
</evidence>
<gene>
    <name evidence="2" type="ORF">POCTA_138.1.T1460013</name>
</gene>
<dbReference type="EMBL" id="CAJJDP010000148">
    <property type="protein sequence ID" value="CAD8209036.1"/>
    <property type="molecule type" value="Genomic_DNA"/>
</dbReference>
<organism evidence="2 3">
    <name type="scientific">Paramecium octaurelia</name>
    <dbReference type="NCBI Taxonomy" id="43137"/>
    <lineage>
        <taxon>Eukaryota</taxon>
        <taxon>Sar</taxon>
        <taxon>Alveolata</taxon>
        <taxon>Ciliophora</taxon>
        <taxon>Intramacronucleata</taxon>
        <taxon>Oligohymenophorea</taxon>
        <taxon>Peniculida</taxon>
        <taxon>Parameciidae</taxon>
        <taxon>Paramecium</taxon>
    </lineage>
</organism>
<dbReference type="AlphaFoldDB" id="A0A8S1Y4E0"/>
<protein>
    <recommendedName>
        <fullName evidence="4">Transmembrane protein</fullName>
    </recommendedName>
</protein>
<proteinExistence type="predicted"/>
<sequence>MEFNVDIRRSCLNKNYISFKFSKLHINSNLPIAVKVAPNSSIVSISDREELEFTCQTNINLYNSKTSSYVLTYYNKGLFSKQFVWKNDEKYIIQLCRGKQLQQSQVYNGKETKVFYYLGMVVFVQLQIQEVKIYDFHTSLNNYKIIKLPEKITQVMQFGDQIILLPQNNNYIYVTNSQKILLPYFIKFENQYKESSILYFKQNNLNYLIQYEKNLYIIFQEFHSSISFIDHIIIHALIEQSLIVIYAIDKLQNRLIKYLYSDQELISSEYIDLNQYQKQIYFPLKVQYNKGKIVILTNNESGEFFLLIFKLSIYLAQGLEQIIEISRIEFFITEQFIFFYDKDFKTQIFQFEYLEFKMDIENLNQDQNLIELNQSFIYYSQIYPFKEFNFNFTISISNFCINIRKLPTSQQILHRKQQSTTSLTLQDYFSGPIEKVKLLDTTNLNLHGPFLYREKLQQCNPQQDLTLCIETRILQYQEDTTLKIYLVQIENQYKILNDCHLSLNIPIIQIFYLEQDQFLVIQNYLNMCIFVFYEFNLLDSRYFQKSVQTYECGKELMVCKKEGNILMLKFEKLARFFLILQQQVTEIHFQSQHQFNDFFIINNAQNQFVFLKNNVDFSTCLMSVYYLDQNQLFFNSSYKLDNSKFQSELLQNELRLQIQFTFTIITYKSFKMEEQCIISKIVIITQRTIFTGFAKCFMQEKECIYSVTKTLKIPHYIKNENKLQFDEDFIFISLNYNYYLYDLKLKKNLHYIASLQSDYQILTFNTTHYLIAPMIQQGNIYLGQIGYELSLSEFGLSKKEFEFDLLVQNEISEEQVSLIFLNDDLDVQTWMITKYLICSVNMIFIILMIYLNRRSKLKLKNQAQKTNDKC</sequence>
<feature type="transmembrane region" description="Helical" evidence="1">
    <location>
        <begin position="830"/>
        <end position="851"/>
    </location>
</feature>
<keyword evidence="1" id="KW-0472">Membrane</keyword>
<evidence type="ECO:0000313" key="2">
    <source>
        <dbReference type="EMBL" id="CAD8209036.1"/>
    </source>
</evidence>
<dbReference type="OMA" id="CIETRIL"/>
<accession>A0A8S1Y4E0</accession>
<reference evidence="2" key="1">
    <citation type="submission" date="2021-01" db="EMBL/GenBank/DDBJ databases">
        <authorList>
            <consortium name="Genoscope - CEA"/>
            <person name="William W."/>
        </authorList>
    </citation>
    <scope>NUCLEOTIDE SEQUENCE</scope>
</reference>
<keyword evidence="3" id="KW-1185">Reference proteome</keyword>
<keyword evidence="1" id="KW-1133">Transmembrane helix</keyword>
<dbReference type="OrthoDB" id="10460138at2759"/>
<evidence type="ECO:0000313" key="3">
    <source>
        <dbReference type="Proteomes" id="UP000683925"/>
    </source>
</evidence>
<name>A0A8S1Y4E0_PAROT</name>